<evidence type="ECO:0000313" key="16">
    <source>
        <dbReference type="Proteomes" id="UP000002277"/>
    </source>
</evidence>
<dbReference type="Pfam" id="PF00069">
    <property type="entry name" value="Pkinase"/>
    <property type="match status" value="1"/>
</dbReference>
<dbReference type="Bgee" id="ENSPTRG00000008014">
    <property type="expression patterns" value="Expressed in testis and 21 other cell types or tissues"/>
</dbReference>
<dbReference type="InterPro" id="IPR008271">
    <property type="entry name" value="Ser/Thr_kinase_AS"/>
</dbReference>
<dbReference type="PRINTS" id="PR01049">
    <property type="entry name" value="PHOSPHBKNASE"/>
</dbReference>
<evidence type="ECO:0000256" key="9">
    <source>
        <dbReference type="ARBA" id="ARBA00022840"/>
    </source>
</evidence>
<dbReference type="Proteomes" id="UP000002277">
    <property type="component" value="Chromosome 16"/>
</dbReference>
<dbReference type="Ensembl" id="ENSPTRT00000014784.4">
    <property type="protein sequence ID" value="ENSPTRP00000013693.4"/>
    <property type="gene ID" value="ENSPTRG00000008014.6"/>
</dbReference>
<evidence type="ECO:0000313" key="15">
    <source>
        <dbReference type="Ensembl" id="ENSPTRP00000013693.4"/>
    </source>
</evidence>
<sequence length="532" mass="60012">MLGGDRGNPAQVWELEAREGLLSLSLRAALTIGGQDGGGALGRRPPPGVKVSDCRQTRRQRSSRRPWLLCLPPRTLERAGVQGCARPRVSRPWAWSESCGSLCVPSSSRQAAASSGIERRDGAGGVRRGRYGRRQRFFQSTTHKGVHRQLVLFSGSCRGVSSVVRRCVHRATGHEFAVKIMEVTAERLSPEQLEEVREATRRETHILRQVAGHPHIITLIDSYESSSFMFLVFDLMRKGELFDYLTEKVALSEKETRSIMRSLLEAVSFLHANNIVHRDLKPENILLDDNMQIRLSDFGFSCHLEPGEKLRELCGTPGYLAPEILKCSMDETHPGYGKEVDLWACGVILFTLLAGSPPFWHRRQILMLRMIMEGQYQFSSPEWDDRSSTVKDLISRLLQVDPEARLTAEQALQHPFFERCEGSQPWNLTPRQRFRVAVWTVLAAGRVALSTHRVRPLTKNALLRDPYALRSVRRLIDNCAFRLYGHWVKKGEQQNRAALFQHRPPGPFPIMGPEEEGDSAAITEDEAVLVLG</sequence>
<comment type="subunit">
    <text evidence="12">Hexadecamer of 4 heterotetramers, each composed of alpha, beta, gamma, and delta subunits. Alpha (PHKA1 or PHKA2) and beta (PHKB) are regulatory subunits, gamma (PHKG1 or PHKG2) is the catalytic subunit, and delta is calmodulin.</text>
</comment>
<dbReference type="GO" id="GO:0005737">
    <property type="term" value="C:cytoplasm"/>
    <property type="evidence" value="ECO:0000318"/>
    <property type="project" value="GO_Central"/>
</dbReference>
<dbReference type="InterPro" id="IPR002291">
    <property type="entry name" value="Phosph_kin_gamma"/>
</dbReference>
<evidence type="ECO:0000256" key="13">
    <source>
        <dbReference type="SAM" id="MobiDB-lite"/>
    </source>
</evidence>
<dbReference type="GO" id="GO:0007165">
    <property type="term" value="P:signal transduction"/>
    <property type="evidence" value="ECO:0000318"/>
    <property type="project" value="GO_Central"/>
</dbReference>
<keyword evidence="7" id="KW-0547">Nucleotide-binding</keyword>
<dbReference type="GO" id="GO:0004689">
    <property type="term" value="F:phosphorylase kinase activity"/>
    <property type="evidence" value="ECO:0000318"/>
    <property type="project" value="GO_Central"/>
</dbReference>
<keyword evidence="11" id="KW-0119">Carbohydrate metabolism</keyword>
<evidence type="ECO:0000256" key="6">
    <source>
        <dbReference type="ARBA" id="ARBA00022679"/>
    </source>
</evidence>
<dbReference type="VGNC" id="VGNC:9390">
    <property type="gene designation" value="PHKG2"/>
</dbReference>
<dbReference type="PROSITE" id="PS00108">
    <property type="entry name" value="PROTEIN_KINASE_ST"/>
    <property type="match status" value="1"/>
</dbReference>
<comment type="similarity">
    <text evidence="2">Belongs to the protein kinase superfamily. CAMK Ser/Thr protein kinase family.</text>
</comment>
<dbReference type="FunFam" id="3.30.200.20:FF:000138">
    <property type="entry name" value="Phosphorylase b kinase gamma catalytic chain, liver/testis"/>
    <property type="match status" value="1"/>
</dbReference>
<dbReference type="AlphaFoldDB" id="H2QAY4"/>
<accession>H2QAY4</accession>
<dbReference type="InParanoid" id="H2QAY4"/>
<evidence type="ECO:0000313" key="17">
    <source>
        <dbReference type="VGNC" id="VGNC:9390"/>
    </source>
</evidence>
<name>H2QAY4_PANTR</name>
<evidence type="ECO:0000256" key="10">
    <source>
        <dbReference type="ARBA" id="ARBA00022860"/>
    </source>
</evidence>
<evidence type="ECO:0000256" key="11">
    <source>
        <dbReference type="ARBA" id="ARBA00023277"/>
    </source>
</evidence>
<evidence type="ECO:0000259" key="14">
    <source>
        <dbReference type="PROSITE" id="PS50011"/>
    </source>
</evidence>
<proteinExistence type="inferred from homology"/>
<reference evidence="15" key="2">
    <citation type="submission" date="2025-08" db="UniProtKB">
        <authorList>
            <consortium name="Ensembl"/>
        </authorList>
    </citation>
    <scope>IDENTIFICATION</scope>
</reference>
<dbReference type="InterPro" id="IPR000719">
    <property type="entry name" value="Prot_kinase_dom"/>
</dbReference>
<keyword evidence="9" id="KW-0067">ATP-binding</keyword>
<dbReference type="GO" id="GO:0005977">
    <property type="term" value="P:glycogen metabolic process"/>
    <property type="evidence" value="ECO:0000318"/>
    <property type="project" value="GO_Central"/>
</dbReference>
<dbReference type="PROSITE" id="PS50011">
    <property type="entry name" value="PROTEIN_KINASE_DOM"/>
    <property type="match status" value="1"/>
</dbReference>
<dbReference type="eggNOG" id="KOG0599">
    <property type="taxonomic scope" value="Eukaryota"/>
</dbReference>
<dbReference type="Gene3D" id="3.30.200.20">
    <property type="entry name" value="Phosphorylase Kinase, domain 1"/>
    <property type="match status" value="1"/>
</dbReference>
<organism evidence="15 16">
    <name type="scientific">Pan troglodytes</name>
    <name type="common">Chimpanzee</name>
    <dbReference type="NCBI Taxonomy" id="9598"/>
    <lineage>
        <taxon>Eukaryota</taxon>
        <taxon>Metazoa</taxon>
        <taxon>Chordata</taxon>
        <taxon>Craniata</taxon>
        <taxon>Vertebrata</taxon>
        <taxon>Euteleostomi</taxon>
        <taxon>Mammalia</taxon>
        <taxon>Eutheria</taxon>
        <taxon>Euarchontoglires</taxon>
        <taxon>Primates</taxon>
        <taxon>Haplorrhini</taxon>
        <taxon>Catarrhini</taxon>
        <taxon>Hominidae</taxon>
        <taxon>Pan</taxon>
    </lineage>
</organism>
<feature type="region of interest" description="Disordered" evidence="13">
    <location>
        <begin position="35"/>
        <end position="60"/>
    </location>
</feature>
<dbReference type="GO" id="GO:0005524">
    <property type="term" value="F:ATP binding"/>
    <property type="evidence" value="ECO:0007669"/>
    <property type="project" value="UniProtKB-KW"/>
</dbReference>
<evidence type="ECO:0000256" key="1">
    <source>
        <dbReference type="ARBA" id="ARBA00001674"/>
    </source>
</evidence>
<dbReference type="PaxDb" id="9598-ENSPTRP00000013693"/>
<evidence type="ECO:0000256" key="5">
    <source>
        <dbReference type="ARBA" id="ARBA00022600"/>
    </source>
</evidence>
<keyword evidence="6" id="KW-0808">Transferase</keyword>
<dbReference type="GO" id="GO:0005980">
    <property type="term" value="P:glycogen catabolic process"/>
    <property type="evidence" value="ECO:0007669"/>
    <property type="project" value="Ensembl"/>
</dbReference>
<dbReference type="SMART" id="SM00220">
    <property type="entry name" value="S_TKc"/>
    <property type="match status" value="1"/>
</dbReference>
<dbReference type="GO" id="GO:0005964">
    <property type="term" value="C:phosphorylase kinase complex"/>
    <property type="evidence" value="ECO:0000318"/>
    <property type="project" value="GO_Central"/>
</dbReference>
<evidence type="ECO:0000256" key="3">
    <source>
        <dbReference type="ARBA" id="ARBA00012432"/>
    </source>
</evidence>
<dbReference type="InterPro" id="IPR011009">
    <property type="entry name" value="Kinase-like_dom_sf"/>
</dbReference>
<evidence type="ECO:0000256" key="2">
    <source>
        <dbReference type="ARBA" id="ARBA00006692"/>
    </source>
</evidence>
<reference evidence="15 16" key="1">
    <citation type="journal article" date="2005" name="Nature">
        <title>Initial sequence of the chimpanzee genome and comparison with the human genome.</title>
        <authorList>
            <consortium name="Chimpanzee sequencing and analysis consortium"/>
        </authorList>
    </citation>
    <scope>NUCLEOTIDE SEQUENCE [LARGE SCALE GENOMIC DNA]</scope>
</reference>
<protein>
    <recommendedName>
        <fullName evidence="3">phosphorylase kinase</fullName>
        <ecNumber evidence="3">2.7.11.19</ecNumber>
    </recommendedName>
</protein>
<keyword evidence="8" id="KW-0418">Kinase</keyword>
<comment type="catalytic activity">
    <reaction evidence="1">
        <text>2 ATP + phosphorylase b = 2 ADP + phosphorylase a.</text>
        <dbReference type="EC" id="2.7.11.19"/>
    </reaction>
</comment>
<evidence type="ECO:0000256" key="12">
    <source>
        <dbReference type="ARBA" id="ARBA00025890"/>
    </source>
</evidence>
<dbReference type="EMBL" id="AACZ04059904">
    <property type="status" value="NOT_ANNOTATED_CDS"/>
    <property type="molecule type" value="Genomic_DNA"/>
</dbReference>
<keyword evidence="10" id="KW-0112">Calmodulin-binding</keyword>
<evidence type="ECO:0000256" key="8">
    <source>
        <dbReference type="ARBA" id="ARBA00022777"/>
    </source>
</evidence>
<keyword evidence="5" id="KW-0321">Glycogen metabolism</keyword>
<dbReference type="PANTHER" id="PTHR24347">
    <property type="entry name" value="SERINE/THREONINE-PROTEIN KINASE"/>
    <property type="match status" value="1"/>
</dbReference>
<dbReference type="EC" id="2.7.11.19" evidence="3"/>
<dbReference type="SUPFAM" id="SSF56112">
    <property type="entry name" value="Protein kinase-like (PK-like)"/>
    <property type="match status" value="1"/>
</dbReference>
<keyword evidence="4" id="KW-0723">Serine/threonine-protein kinase</keyword>
<dbReference type="GeneTree" id="ENSGT00940000160435"/>
<dbReference type="GO" id="GO:0045819">
    <property type="term" value="P:positive regulation of glycogen catabolic process"/>
    <property type="evidence" value="ECO:0007669"/>
    <property type="project" value="Ensembl"/>
</dbReference>
<dbReference type="GO" id="GO:0005516">
    <property type="term" value="F:calmodulin binding"/>
    <property type="evidence" value="ECO:0007669"/>
    <property type="project" value="UniProtKB-KW"/>
</dbReference>
<gene>
    <name evidence="15 17" type="primary">PHKG2</name>
</gene>
<reference evidence="15" key="3">
    <citation type="submission" date="2025-09" db="UniProtKB">
        <authorList>
            <consortium name="Ensembl"/>
        </authorList>
    </citation>
    <scope>IDENTIFICATION</scope>
</reference>
<keyword evidence="16" id="KW-1185">Reference proteome</keyword>
<dbReference type="FunCoup" id="H2QAY4">
    <property type="interactions" value="2514"/>
</dbReference>
<evidence type="ECO:0000256" key="4">
    <source>
        <dbReference type="ARBA" id="ARBA00022527"/>
    </source>
</evidence>
<evidence type="ECO:0000256" key="7">
    <source>
        <dbReference type="ARBA" id="ARBA00022741"/>
    </source>
</evidence>
<dbReference type="FunFam" id="1.10.510.10:FF:000149">
    <property type="entry name" value="phosphorylase b kinase gamma catalytic chain, liver/testis isoform"/>
    <property type="match status" value="1"/>
</dbReference>
<feature type="domain" description="Protein kinase" evidence="14">
    <location>
        <begin position="150"/>
        <end position="417"/>
    </location>
</feature>
<dbReference type="Gene3D" id="1.10.510.10">
    <property type="entry name" value="Transferase(Phosphotransferase) domain 1"/>
    <property type="match status" value="1"/>
</dbReference>